<dbReference type="EMBL" id="VSSQ01112937">
    <property type="protein sequence ID" value="MPN49570.1"/>
    <property type="molecule type" value="Genomic_DNA"/>
</dbReference>
<sequence length="74" mass="8424">MFIDDNTVVAASGKEISIYGTSNDKAELLRTIKVSHNIVDRANKVDTAGDWLFLYRFNEQTQRDELIEKVYIGS</sequence>
<comment type="caution">
    <text evidence="1">The sequence shown here is derived from an EMBL/GenBank/DDBJ whole genome shotgun (WGS) entry which is preliminary data.</text>
</comment>
<accession>A0A645IEL1</accession>
<gene>
    <name evidence="1" type="ORF">SDC9_197192</name>
</gene>
<proteinExistence type="predicted"/>
<organism evidence="1">
    <name type="scientific">bioreactor metagenome</name>
    <dbReference type="NCBI Taxonomy" id="1076179"/>
    <lineage>
        <taxon>unclassified sequences</taxon>
        <taxon>metagenomes</taxon>
        <taxon>ecological metagenomes</taxon>
    </lineage>
</organism>
<dbReference type="AlphaFoldDB" id="A0A645IEL1"/>
<protein>
    <submittedName>
        <fullName evidence="1">Uncharacterized protein</fullName>
    </submittedName>
</protein>
<evidence type="ECO:0000313" key="1">
    <source>
        <dbReference type="EMBL" id="MPN49570.1"/>
    </source>
</evidence>
<name>A0A645IEL1_9ZZZZ</name>
<reference evidence="1" key="1">
    <citation type="submission" date="2019-08" db="EMBL/GenBank/DDBJ databases">
        <authorList>
            <person name="Kucharzyk K."/>
            <person name="Murdoch R.W."/>
            <person name="Higgins S."/>
            <person name="Loffler F."/>
        </authorList>
    </citation>
    <scope>NUCLEOTIDE SEQUENCE</scope>
</reference>